<evidence type="ECO:0000313" key="2">
    <source>
        <dbReference type="EMBL" id="UEM09893.1"/>
    </source>
</evidence>
<proteinExistence type="predicted"/>
<protein>
    <submittedName>
        <fullName evidence="2">DUF1127 domain-containing protein</fullName>
    </submittedName>
</protein>
<dbReference type="Pfam" id="PF06568">
    <property type="entry name" value="YjiS-like"/>
    <property type="match status" value="1"/>
</dbReference>
<evidence type="ECO:0000259" key="1">
    <source>
        <dbReference type="Pfam" id="PF06568"/>
    </source>
</evidence>
<dbReference type="RefSeq" id="WP_225005290.1">
    <property type="nucleotide sequence ID" value="NZ_CP086136.1"/>
</dbReference>
<dbReference type="AlphaFoldDB" id="A0A9X9XQE9"/>
<gene>
    <name evidence="2" type="ORF">J4G43_035100</name>
</gene>
<evidence type="ECO:0000313" key="3">
    <source>
        <dbReference type="Proteomes" id="UP000664702"/>
    </source>
</evidence>
<accession>A0A9X9XQE9</accession>
<reference evidence="2 3" key="1">
    <citation type="journal article" date="2022" name="Int. J. Syst. Evol. Microbiol.">
        <title>Strains of Bradyrhizobium barranii sp. nov. associated with legumes native to Canada are symbionts of soybeans and belong to different subspecies (subsp. barranii subsp. nov. and subsp. apii subsp. nov.) and symbiovars (sv. glycinearum and sv. septentrionale).</title>
        <authorList>
            <person name="Bromfield E.S.P."/>
            <person name="Cloutier S."/>
            <person name="Wasai-Hara S."/>
            <person name="Minamisawa K."/>
        </authorList>
    </citation>
    <scope>NUCLEOTIDE SEQUENCE [LARGE SCALE GENOMIC DNA]</scope>
    <source>
        <strain evidence="2 3">144S4</strain>
    </source>
</reference>
<dbReference type="EMBL" id="CP086136">
    <property type="protein sequence ID" value="UEM09893.1"/>
    <property type="molecule type" value="Genomic_DNA"/>
</dbReference>
<feature type="domain" description="YjiS-like" evidence="1">
    <location>
        <begin position="28"/>
        <end position="63"/>
    </location>
</feature>
<dbReference type="KEGG" id="bban:J4G43_035100"/>
<organism evidence="2 3">
    <name type="scientific">Bradyrhizobium barranii subsp. barranii</name>
    <dbReference type="NCBI Taxonomy" id="2823807"/>
    <lineage>
        <taxon>Bacteria</taxon>
        <taxon>Pseudomonadati</taxon>
        <taxon>Pseudomonadota</taxon>
        <taxon>Alphaproteobacteria</taxon>
        <taxon>Hyphomicrobiales</taxon>
        <taxon>Nitrobacteraceae</taxon>
        <taxon>Bradyrhizobium</taxon>
        <taxon>Bradyrhizobium barranii</taxon>
    </lineage>
</organism>
<dbReference type="InterPro" id="IPR009506">
    <property type="entry name" value="YjiS-like"/>
</dbReference>
<dbReference type="Proteomes" id="UP000664702">
    <property type="component" value="Chromosome"/>
</dbReference>
<name>A0A9X9XQE9_9BRAD</name>
<sequence length="120" mass="13164">MTTISQTAGRSLRPSSSGGFFSTLANAAHALFDRLERRSAVKTLNELDDHALRDIGITRSQIEDAVYGQFKAELTRYLCSAATPASPGVVTMPPRRHCERSEAIQTATAERLWIASLRSQ</sequence>